<dbReference type="InterPro" id="IPR005821">
    <property type="entry name" value="Ion_trans_dom"/>
</dbReference>
<reference evidence="9" key="1">
    <citation type="journal article" date="2015" name="PLoS Genet.">
        <title>Genome Sequence and Transcriptome Analyses of Chrysochromulina tobin: Metabolic Tools for Enhanced Algal Fitness in the Prominent Order Prymnesiales (Haptophyceae).</title>
        <authorList>
            <person name="Hovde B.T."/>
            <person name="Deodato C.R."/>
            <person name="Hunsperger H.M."/>
            <person name="Ryken S.A."/>
            <person name="Yost W."/>
            <person name="Jha R.K."/>
            <person name="Patterson J."/>
            <person name="Monnat R.J. Jr."/>
            <person name="Barlow S.B."/>
            <person name="Starkenburg S.R."/>
            <person name="Cattolico R.A."/>
        </authorList>
    </citation>
    <scope>NUCLEOTIDE SEQUENCE</scope>
    <source>
        <strain evidence="9">CCMP291</strain>
    </source>
</reference>
<sequence length="1479" mass="163926">MEDNRATRSRLAWGLRADEEPRRTCLRLLDSPTVDLLVVGVILANCVLMALDVPTGVSPEFGAFIEWANNFFLGFYTLELLVRVVALGLHCEPGGFLSNPFNIFEGSIVLISWIVLLAPSGQEQNLVRSITRSFRSLRVLLLLGNIPGMPALVDAALTAIPAVWNVSGLCVVVVIIAAVSGVQFFGGVYHFRCADEEIQRYAEQHHIALRRRGVIEHHGGGLIGPSHDDFFWQKRFDSTGIMCFGDPEQSCPEHTFCYEFEHNPDHSTSFDSVITGVVPLLQTFLLDGWAEEMYRMMEAYCWEAAVFFVVLAICGGFLVLQLFLAVISDTFAAIEEARKALEAEGAASRATGDSLDDEEEGRPSSEPEAAGEQQPGRAPMGGLIEPPRSHGMTTALSGRVEDLVTAPAFDAVATLLVMVNVVLLAVPYHNEPIERTRWLESASKTLSVLFMGEFGLKIVGLGCRRYWQNKWNCLDGTLVLISIGELMLENVAGETLLSPKFTSTLRLLRVIRVMRAMRVIRQWPTMYRNVVAFVNAVPQVTNLLILMGCVVFIFAIIGMQLFGLTQLSTKSHAHFEFFGVAALTVFELFATGIVDLAKQCYLAVGLTPTVLYFGPVLVIGYLGLMNLFVAILLQTFEEGGDPKDDKKERDPDAVAEAQQSTPSKLKRPKDSPLREAAAEITSNEGFELFITFLIAVSSICLVLDSPRGDPEYVCSDFAPGSSEYDECAKSTLKHHLEAANVYFTLIFTFEAFLKVMAYGGAYFTEIWNLVDFAIVCSSLLSLLPGFSVFQTLRVMRVLRPLRLLIRNPNMKDVIETLINTLPAVTNVLVFVMGLMSIFAIVGMQLFMGTYAACNDPAMTTRAQCLADSTPPLAPLPLPSSSENGLGYVHTVEDHYTEHHRELRGGGGGGKMKVFTGGRRIWLNPDAGNFDSFSDSMLALFIAMTGDNMPTLMWLGMDAVGVDVAPVRNDWSSSAFYFMAWQVVGTFMATNLFVGAIVDSFSTQRQKTDGTLLMTPGQGHWVNLMREVRHTQPLRVVRPPAQDSWFGRRIRTPMYELARSKHFEYTMYCVIAANTFVLCFDHYHIEEVAIQAHVFEALTVTFRVCYVLEFLIKIIAMGVRQYFSSEFRMFEFVLLFVTGLEQVDAVLSEKSYFVLPPMVLRLLRIMRVLRVIRLVGDRRLGRTRELMQTLMLAVPSLLNVTSVLFLVMSIYAVLGMQLFPFVKHGEALNDSANFESFGNAMLLLFQVLTGDDWSAVMRDAAVDRDHGCDPDAVPSNCGTPLAIPFFVSFTLVGAFIFLNLVVAVVLERFESLRGWKDESDAVEQGGKPGFITFDHVVDCQELWADYSADYVDDEGDSAIRVEDLPSFVSQLNYPLGLRVGSTVNFAGVLRLKRAAAAVIENGGKQMETLEELADEREREAVNFCLQIKGLRTEADNPNVLDFHDTVSALLALHYARRGGGRGTSHTGVLRAAGDDSVLVY</sequence>
<feature type="domain" description="Ion transport" evidence="7">
    <location>
        <begin position="686"/>
        <end position="1007"/>
    </location>
</feature>
<evidence type="ECO:0000256" key="3">
    <source>
        <dbReference type="ARBA" id="ARBA00022989"/>
    </source>
</evidence>
<feature type="domain" description="Ion transport" evidence="7">
    <location>
        <begin position="407"/>
        <end position="638"/>
    </location>
</feature>
<feature type="transmembrane region" description="Helical" evidence="6">
    <location>
        <begin position="101"/>
        <end position="118"/>
    </location>
</feature>
<evidence type="ECO:0000256" key="1">
    <source>
        <dbReference type="ARBA" id="ARBA00004141"/>
    </source>
</evidence>
<feature type="transmembrane region" description="Helical" evidence="6">
    <location>
        <begin position="139"/>
        <end position="160"/>
    </location>
</feature>
<feature type="transmembrane region" description="Helical" evidence="6">
    <location>
        <begin position="408"/>
        <end position="428"/>
    </location>
</feature>
<dbReference type="InterPro" id="IPR027359">
    <property type="entry name" value="Volt_channel_dom_sf"/>
</dbReference>
<keyword evidence="9" id="KW-1185">Reference proteome</keyword>
<keyword evidence="4 6" id="KW-0472">Membrane</keyword>
<dbReference type="SUPFAM" id="SSF81324">
    <property type="entry name" value="Voltage-gated potassium channels"/>
    <property type="match status" value="4"/>
</dbReference>
<dbReference type="InterPro" id="IPR043203">
    <property type="entry name" value="VGCC_Ca_Na"/>
</dbReference>
<evidence type="ECO:0000259" key="7">
    <source>
        <dbReference type="Pfam" id="PF00520"/>
    </source>
</evidence>
<feature type="compositionally biased region" description="Basic and acidic residues" evidence="5">
    <location>
        <begin position="640"/>
        <end position="652"/>
    </location>
</feature>
<feature type="transmembrane region" description="Helical" evidence="6">
    <location>
        <begin position="772"/>
        <end position="795"/>
    </location>
</feature>
<feature type="transmembrane region" description="Helical" evidence="6">
    <location>
        <begin position="816"/>
        <end position="841"/>
    </location>
</feature>
<feature type="transmembrane region" description="Helical" evidence="6">
    <location>
        <begin position="304"/>
        <end position="327"/>
    </location>
</feature>
<feature type="transmembrane region" description="Helical" evidence="6">
    <location>
        <begin position="685"/>
        <end position="703"/>
    </location>
</feature>
<dbReference type="FunFam" id="1.10.287.70:FF:000166">
    <property type="entry name" value="Voltage-gated Ca2+ channel, alpha subunit"/>
    <property type="match status" value="1"/>
</dbReference>
<proteinExistence type="predicted"/>
<evidence type="ECO:0000313" key="9">
    <source>
        <dbReference type="Proteomes" id="UP000037460"/>
    </source>
</evidence>
<evidence type="ECO:0000256" key="2">
    <source>
        <dbReference type="ARBA" id="ARBA00022692"/>
    </source>
</evidence>
<dbReference type="GO" id="GO:0005248">
    <property type="term" value="F:voltage-gated sodium channel activity"/>
    <property type="evidence" value="ECO:0007669"/>
    <property type="project" value="TreeGrafter"/>
</dbReference>
<protein>
    <submittedName>
        <fullName evidence="8">Isoform v</fullName>
    </submittedName>
</protein>
<feature type="region of interest" description="Disordered" evidence="5">
    <location>
        <begin position="640"/>
        <end position="672"/>
    </location>
</feature>
<dbReference type="EMBL" id="JWZX01003157">
    <property type="protein sequence ID" value="KOO23783.1"/>
    <property type="molecule type" value="Genomic_DNA"/>
</dbReference>
<comment type="subcellular location">
    <subcellularLocation>
        <location evidence="1">Membrane</location>
        <topology evidence="1">Multi-pass membrane protein</topology>
    </subcellularLocation>
</comment>
<evidence type="ECO:0000313" key="8">
    <source>
        <dbReference type="EMBL" id="KOO23783.1"/>
    </source>
</evidence>
<name>A0A0M0JC36_9EUKA</name>
<evidence type="ECO:0000256" key="4">
    <source>
        <dbReference type="ARBA" id="ARBA00023136"/>
    </source>
</evidence>
<dbReference type="PANTHER" id="PTHR10037:SF62">
    <property type="entry name" value="SODIUM CHANNEL PROTEIN 60E"/>
    <property type="match status" value="1"/>
</dbReference>
<keyword evidence="3 6" id="KW-1133">Transmembrane helix</keyword>
<feature type="transmembrane region" description="Helical" evidence="6">
    <location>
        <begin position="739"/>
        <end position="760"/>
    </location>
</feature>
<keyword evidence="2 6" id="KW-0812">Transmembrane</keyword>
<dbReference type="Gene3D" id="1.10.287.70">
    <property type="match status" value="4"/>
</dbReference>
<feature type="transmembrane region" description="Helical" evidence="6">
    <location>
        <begin position="166"/>
        <end position="191"/>
    </location>
</feature>
<dbReference type="Pfam" id="PF00520">
    <property type="entry name" value="Ion_trans"/>
    <property type="match status" value="4"/>
</dbReference>
<feature type="domain" description="Ion transport" evidence="7">
    <location>
        <begin position="32"/>
        <end position="338"/>
    </location>
</feature>
<accession>A0A0M0JC36</accession>
<feature type="transmembrane region" description="Helical" evidence="6">
    <location>
        <begin position="1280"/>
        <end position="1305"/>
    </location>
</feature>
<feature type="transmembrane region" description="Helical" evidence="6">
    <location>
        <begin position="577"/>
        <end position="597"/>
    </location>
</feature>
<feature type="transmembrane region" description="Helical" evidence="6">
    <location>
        <begin position="543"/>
        <end position="565"/>
    </location>
</feature>
<dbReference type="OrthoDB" id="416585at2759"/>
<feature type="transmembrane region" description="Helical" evidence="6">
    <location>
        <begin position="609"/>
        <end position="633"/>
    </location>
</feature>
<feature type="transmembrane region" description="Helical" evidence="6">
    <location>
        <begin position="1189"/>
        <end position="1213"/>
    </location>
</feature>
<dbReference type="Gene3D" id="1.20.120.350">
    <property type="entry name" value="Voltage-gated potassium channels. Chain C"/>
    <property type="match status" value="4"/>
</dbReference>
<feature type="transmembrane region" description="Helical" evidence="6">
    <location>
        <begin position="36"/>
        <end position="55"/>
    </location>
</feature>
<feature type="transmembrane region" description="Helical" evidence="6">
    <location>
        <begin position="974"/>
        <end position="997"/>
    </location>
</feature>
<feature type="region of interest" description="Disordered" evidence="5">
    <location>
        <begin position="343"/>
        <end position="384"/>
    </location>
</feature>
<dbReference type="Proteomes" id="UP000037460">
    <property type="component" value="Unassembled WGS sequence"/>
</dbReference>
<feature type="domain" description="Ion transport" evidence="7">
    <location>
        <begin position="1060"/>
        <end position="1311"/>
    </location>
</feature>
<evidence type="ECO:0000256" key="6">
    <source>
        <dbReference type="SAM" id="Phobius"/>
    </source>
</evidence>
<comment type="caution">
    <text evidence="8">The sequence shown here is derived from an EMBL/GenBank/DDBJ whole genome shotgun (WGS) entry which is preliminary data.</text>
</comment>
<organism evidence="8 9">
    <name type="scientific">Chrysochromulina tobinii</name>
    <dbReference type="NCBI Taxonomy" id="1460289"/>
    <lineage>
        <taxon>Eukaryota</taxon>
        <taxon>Haptista</taxon>
        <taxon>Haptophyta</taxon>
        <taxon>Prymnesiophyceae</taxon>
        <taxon>Prymnesiales</taxon>
        <taxon>Chrysochromulinaceae</taxon>
        <taxon>Chrysochromulina</taxon>
    </lineage>
</organism>
<gene>
    <name evidence="8" type="ORF">Ctob_007552</name>
</gene>
<dbReference type="PANTHER" id="PTHR10037">
    <property type="entry name" value="VOLTAGE-GATED CATION CHANNEL CALCIUM AND SODIUM"/>
    <property type="match status" value="1"/>
</dbReference>
<evidence type="ECO:0000256" key="5">
    <source>
        <dbReference type="SAM" id="MobiDB-lite"/>
    </source>
</evidence>
<dbReference type="GO" id="GO:0001518">
    <property type="term" value="C:voltage-gated sodium channel complex"/>
    <property type="evidence" value="ECO:0007669"/>
    <property type="project" value="TreeGrafter"/>
</dbReference>